<evidence type="ECO:0000313" key="8">
    <source>
        <dbReference type="EMBL" id="KAL3402357.1"/>
    </source>
</evidence>
<dbReference type="PANTHER" id="PTHR23080:SF143">
    <property type="entry name" value="SI:DKEY-56D12.4"/>
    <property type="match status" value="1"/>
</dbReference>
<evidence type="ECO:0000256" key="4">
    <source>
        <dbReference type="ARBA" id="ARBA00022833"/>
    </source>
</evidence>
<feature type="domain" description="THAP-type" evidence="7">
    <location>
        <begin position="10"/>
        <end position="97"/>
    </location>
</feature>
<gene>
    <name evidence="8" type="ORF">TKK_004861</name>
</gene>
<keyword evidence="5 6" id="KW-0238">DNA-binding</keyword>
<dbReference type="GO" id="GO:0008270">
    <property type="term" value="F:zinc ion binding"/>
    <property type="evidence" value="ECO:0007669"/>
    <property type="project" value="UniProtKB-KW"/>
</dbReference>
<dbReference type="SMART" id="SM00980">
    <property type="entry name" value="THAP"/>
    <property type="match status" value="1"/>
</dbReference>
<evidence type="ECO:0000259" key="7">
    <source>
        <dbReference type="PROSITE" id="PS50950"/>
    </source>
</evidence>
<dbReference type="Pfam" id="PF13613">
    <property type="entry name" value="HTH_Tnp_4"/>
    <property type="match status" value="1"/>
</dbReference>
<proteinExistence type="predicted"/>
<dbReference type="PROSITE" id="PS50950">
    <property type="entry name" value="ZF_THAP"/>
    <property type="match status" value="1"/>
</dbReference>
<dbReference type="InterPro" id="IPR006612">
    <property type="entry name" value="THAP_Znf"/>
</dbReference>
<dbReference type="InterPro" id="IPR027806">
    <property type="entry name" value="HARBI1_dom"/>
</dbReference>
<dbReference type="PANTHER" id="PTHR23080">
    <property type="entry name" value="THAP DOMAIN PROTEIN"/>
    <property type="match status" value="1"/>
</dbReference>
<evidence type="ECO:0000256" key="3">
    <source>
        <dbReference type="ARBA" id="ARBA00022771"/>
    </source>
</evidence>
<protein>
    <recommendedName>
        <fullName evidence="7">THAP-type domain-containing protein</fullName>
    </recommendedName>
</protein>
<dbReference type="AlphaFoldDB" id="A0ABD2XC86"/>
<comment type="cofactor">
    <cofactor evidence="1">
        <name>a divalent metal cation</name>
        <dbReference type="ChEBI" id="CHEBI:60240"/>
    </cofactor>
</comment>
<evidence type="ECO:0000256" key="6">
    <source>
        <dbReference type="PROSITE-ProRule" id="PRU00309"/>
    </source>
</evidence>
<keyword evidence="2" id="KW-0479">Metal-binding</keyword>
<dbReference type="GO" id="GO:0003677">
    <property type="term" value="F:DNA binding"/>
    <property type="evidence" value="ECO:0007669"/>
    <property type="project" value="UniProtKB-UniRule"/>
</dbReference>
<dbReference type="EMBL" id="JBJJXI010000037">
    <property type="protein sequence ID" value="KAL3402357.1"/>
    <property type="molecule type" value="Genomic_DNA"/>
</dbReference>
<evidence type="ECO:0000256" key="1">
    <source>
        <dbReference type="ARBA" id="ARBA00001968"/>
    </source>
</evidence>
<keyword evidence="3 6" id="KW-0863">Zinc-finger</keyword>
<organism evidence="8 9">
    <name type="scientific">Trichogramma kaykai</name>
    <dbReference type="NCBI Taxonomy" id="54128"/>
    <lineage>
        <taxon>Eukaryota</taxon>
        <taxon>Metazoa</taxon>
        <taxon>Ecdysozoa</taxon>
        <taxon>Arthropoda</taxon>
        <taxon>Hexapoda</taxon>
        <taxon>Insecta</taxon>
        <taxon>Pterygota</taxon>
        <taxon>Neoptera</taxon>
        <taxon>Endopterygota</taxon>
        <taxon>Hymenoptera</taxon>
        <taxon>Apocrita</taxon>
        <taxon>Proctotrupomorpha</taxon>
        <taxon>Chalcidoidea</taxon>
        <taxon>Trichogrammatidae</taxon>
        <taxon>Trichogramma</taxon>
    </lineage>
</organism>
<sequence length="535" mass="60539">MENQGKVKKIKGKTCCVPDCRNKSGINSVPFYRFPTNNKLMPHKVARRNGWIQAVRINCFGGSEWEPGKCALICGKHFVGNAKSEHPKSPSYNPTLFPGAQNKKFIDPARTRERFERWVKRDIASKQTIKSSKCQNMEDSSTSTPRDSVSCDIDIAMEEKFVIPNTIDVATQINFAIPEDNTQHIFLNCSISFLNNPNKRDAEIFVSLPAAIKNEYIPNDEDCIVDENNPSSIKSFSDLQKQDGIGGFKGYHSMLKNKNSMVDLCGVSFEDFNLLLKALSAGYRCETNNNISIENKLLMFLLKINSYLTFTAIGTIFGINKNETSEIFFSIVNYLAKACKEFLTWPTQQEVRGTTPSWLKPKYSNCRVMIDTIDFKVEKPSNSDDRLRFWSLHKNGYTIKVVVGCTPGGLISFVSNSYDGRISDELVVASSGILKLIEDDDSVLVDRNFPNMDPKLMKNGKNVFVTIPLVVENDYPTKQKVKKSHVDKIPFAIDRVRQKIRSFKILDIFTTEMLPYADDIVFMCCVLVNLQQTSK</sequence>
<accession>A0ABD2XC86</accession>
<evidence type="ECO:0000256" key="5">
    <source>
        <dbReference type="ARBA" id="ARBA00023125"/>
    </source>
</evidence>
<reference evidence="8 9" key="1">
    <citation type="journal article" date="2024" name="bioRxiv">
        <title>A reference genome for Trichogramma kaykai: A tiny desert-dwelling parasitoid wasp with competing sex-ratio distorters.</title>
        <authorList>
            <person name="Culotta J."/>
            <person name="Lindsey A.R."/>
        </authorList>
    </citation>
    <scope>NUCLEOTIDE SEQUENCE [LARGE SCALE GENOMIC DNA]</scope>
    <source>
        <strain evidence="8 9">KSX58</strain>
    </source>
</reference>
<comment type="caution">
    <text evidence="8">The sequence shown here is derived from an EMBL/GenBank/DDBJ whole genome shotgun (WGS) entry which is preliminary data.</text>
</comment>
<keyword evidence="4" id="KW-0862">Zinc</keyword>
<name>A0ABD2XC86_9HYME</name>
<dbReference type="InterPro" id="IPR027805">
    <property type="entry name" value="Transposase_HTH_dom"/>
</dbReference>
<evidence type="ECO:0000256" key="2">
    <source>
        <dbReference type="ARBA" id="ARBA00022723"/>
    </source>
</evidence>
<keyword evidence="9" id="KW-1185">Reference proteome</keyword>
<dbReference type="Pfam" id="PF05485">
    <property type="entry name" value="THAP"/>
    <property type="match status" value="1"/>
</dbReference>
<dbReference type="SUPFAM" id="SSF57716">
    <property type="entry name" value="Glucocorticoid receptor-like (DNA-binding domain)"/>
    <property type="match status" value="1"/>
</dbReference>
<dbReference type="Pfam" id="PF13359">
    <property type="entry name" value="DDE_Tnp_4"/>
    <property type="match status" value="1"/>
</dbReference>
<dbReference type="Proteomes" id="UP001627154">
    <property type="component" value="Unassembled WGS sequence"/>
</dbReference>
<evidence type="ECO:0000313" key="9">
    <source>
        <dbReference type="Proteomes" id="UP001627154"/>
    </source>
</evidence>